<evidence type="ECO:0008006" key="5">
    <source>
        <dbReference type="Google" id="ProtNLM"/>
    </source>
</evidence>
<evidence type="ECO:0000313" key="4">
    <source>
        <dbReference type="Proteomes" id="UP000639403"/>
    </source>
</evidence>
<dbReference type="AlphaFoldDB" id="A0A8H7U5E0"/>
<dbReference type="Gene3D" id="1.20.5.170">
    <property type="match status" value="1"/>
</dbReference>
<protein>
    <recommendedName>
        <fullName evidence="5">BZIP domain-containing protein</fullName>
    </recommendedName>
</protein>
<name>A0A8H7U5E0_9APHY</name>
<feature type="compositionally biased region" description="Acidic residues" evidence="2">
    <location>
        <begin position="241"/>
        <end position="255"/>
    </location>
</feature>
<sequence>MTRGRRKDLSIPPSRALLQQRDYRARKARYVADLEDRARAAEEENARLKDEVDALRARLNTPGHPGYRSSPGPEVVRPPRRAARVLLLLPLTDPPAPRAQAAATNELMQSLSVAASSIARFQRVAFDPAPEPASSSMLQLPPIHSHTPSSLATPAFTPSPIPQPPRRLPSPRARIELPPLHSLHRDLFRGEPAPQQPHYAHAPPHAQGPPPPHGKGVDRGPPSGSYTSEGECCGGYVDCDGLAEDEDDDYDESIADEGAHDPRTHLAQRMSDMRSTTSSTSTGPDENHMPSNRIPR</sequence>
<feature type="coiled-coil region" evidence="1">
    <location>
        <begin position="24"/>
        <end position="58"/>
    </location>
</feature>
<comment type="caution">
    <text evidence="3">The sequence shown here is derived from an EMBL/GenBank/DDBJ whole genome shotgun (WGS) entry which is preliminary data.</text>
</comment>
<feature type="compositionally biased region" description="Pro residues" evidence="2">
    <location>
        <begin position="157"/>
        <end position="168"/>
    </location>
</feature>
<dbReference type="Proteomes" id="UP000639403">
    <property type="component" value="Unassembled WGS sequence"/>
</dbReference>
<organism evidence="3 4">
    <name type="scientific">Rhodonia placenta</name>
    <dbReference type="NCBI Taxonomy" id="104341"/>
    <lineage>
        <taxon>Eukaryota</taxon>
        <taxon>Fungi</taxon>
        <taxon>Dikarya</taxon>
        <taxon>Basidiomycota</taxon>
        <taxon>Agaricomycotina</taxon>
        <taxon>Agaricomycetes</taxon>
        <taxon>Polyporales</taxon>
        <taxon>Adustoporiaceae</taxon>
        <taxon>Rhodonia</taxon>
    </lineage>
</organism>
<dbReference type="CDD" id="cd14686">
    <property type="entry name" value="bZIP"/>
    <property type="match status" value="1"/>
</dbReference>
<reference evidence="3" key="1">
    <citation type="submission" date="2020-11" db="EMBL/GenBank/DDBJ databases">
        <authorList>
            <person name="Koelle M."/>
            <person name="Horta M.A.C."/>
            <person name="Nowrousian M."/>
            <person name="Ohm R.A."/>
            <person name="Benz P."/>
            <person name="Pilgard A."/>
        </authorList>
    </citation>
    <scope>NUCLEOTIDE SEQUENCE</scope>
    <source>
        <strain evidence="3">FPRL280</strain>
    </source>
</reference>
<reference evidence="3" key="2">
    <citation type="journal article" name="Front. Microbiol.">
        <title>Degradative Capacity of Two Strains of Rhodonia placenta: From Phenotype to Genotype.</title>
        <authorList>
            <person name="Kolle M."/>
            <person name="Horta M.A.C."/>
            <person name="Nowrousian M."/>
            <person name="Ohm R.A."/>
            <person name="Benz J.P."/>
            <person name="Pilgard A."/>
        </authorList>
    </citation>
    <scope>NUCLEOTIDE SEQUENCE</scope>
    <source>
        <strain evidence="3">FPRL280</strain>
    </source>
</reference>
<evidence type="ECO:0000256" key="2">
    <source>
        <dbReference type="SAM" id="MobiDB-lite"/>
    </source>
</evidence>
<dbReference type="InterPro" id="IPR046347">
    <property type="entry name" value="bZIP_sf"/>
</dbReference>
<feature type="compositionally biased region" description="Low complexity" evidence="2">
    <location>
        <begin position="192"/>
        <end position="205"/>
    </location>
</feature>
<evidence type="ECO:0000313" key="3">
    <source>
        <dbReference type="EMBL" id="KAF9820260.1"/>
    </source>
</evidence>
<feature type="region of interest" description="Disordered" evidence="2">
    <location>
        <begin position="129"/>
        <end position="173"/>
    </location>
</feature>
<feature type="region of interest" description="Disordered" evidence="2">
    <location>
        <begin position="187"/>
        <end position="296"/>
    </location>
</feature>
<evidence type="ECO:0000256" key="1">
    <source>
        <dbReference type="SAM" id="Coils"/>
    </source>
</evidence>
<dbReference type="SUPFAM" id="SSF57959">
    <property type="entry name" value="Leucine zipper domain"/>
    <property type="match status" value="1"/>
</dbReference>
<proteinExistence type="predicted"/>
<feature type="region of interest" description="Disordered" evidence="2">
    <location>
        <begin position="59"/>
        <end position="78"/>
    </location>
</feature>
<keyword evidence="1" id="KW-0175">Coiled coil</keyword>
<gene>
    <name evidence="3" type="ORF">IEO21_01474</name>
</gene>
<accession>A0A8H7U5E0</accession>
<dbReference type="GO" id="GO:0003700">
    <property type="term" value="F:DNA-binding transcription factor activity"/>
    <property type="evidence" value="ECO:0007669"/>
    <property type="project" value="InterPro"/>
</dbReference>
<dbReference type="EMBL" id="JADOXO010000011">
    <property type="protein sequence ID" value="KAF9820260.1"/>
    <property type="molecule type" value="Genomic_DNA"/>
</dbReference>